<evidence type="ECO:0000313" key="2">
    <source>
        <dbReference type="EMBL" id="HIS76081.1"/>
    </source>
</evidence>
<dbReference type="Proteomes" id="UP000824002">
    <property type="component" value="Unassembled WGS sequence"/>
</dbReference>
<name>A0A9D1FLI8_9FIRM</name>
<proteinExistence type="predicted"/>
<evidence type="ECO:0008006" key="4">
    <source>
        <dbReference type="Google" id="ProtNLM"/>
    </source>
</evidence>
<organism evidence="2 3">
    <name type="scientific">Candidatus Merdivicinus excrementipullorum</name>
    <dbReference type="NCBI Taxonomy" id="2840867"/>
    <lineage>
        <taxon>Bacteria</taxon>
        <taxon>Bacillati</taxon>
        <taxon>Bacillota</taxon>
        <taxon>Clostridia</taxon>
        <taxon>Eubacteriales</taxon>
        <taxon>Oscillospiraceae</taxon>
        <taxon>Oscillospiraceae incertae sedis</taxon>
        <taxon>Candidatus Merdivicinus</taxon>
    </lineage>
</organism>
<feature type="transmembrane region" description="Helical" evidence="1">
    <location>
        <begin position="53"/>
        <end position="72"/>
    </location>
</feature>
<comment type="caution">
    <text evidence="2">The sequence shown here is derived from an EMBL/GenBank/DDBJ whole genome shotgun (WGS) entry which is preliminary data.</text>
</comment>
<keyword evidence="1" id="KW-0472">Membrane</keyword>
<dbReference type="EMBL" id="DVJP01000031">
    <property type="protein sequence ID" value="HIS76081.1"/>
    <property type="molecule type" value="Genomic_DNA"/>
</dbReference>
<dbReference type="AlphaFoldDB" id="A0A9D1FLI8"/>
<accession>A0A9D1FLI8</accession>
<reference evidence="2" key="1">
    <citation type="submission" date="2020-10" db="EMBL/GenBank/DDBJ databases">
        <authorList>
            <person name="Gilroy R."/>
        </authorList>
    </citation>
    <scope>NUCLEOTIDE SEQUENCE</scope>
    <source>
        <strain evidence="2">CHK199-13235</strain>
    </source>
</reference>
<evidence type="ECO:0000256" key="1">
    <source>
        <dbReference type="SAM" id="Phobius"/>
    </source>
</evidence>
<protein>
    <recommendedName>
        <fullName evidence="4">Peptidase M50</fullName>
    </recommendedName>
</protein>
<reference evidence="2" key="2">
    <citation type="journal article" date="2021" name="PeerJ">
        <title>Extensive microbial diversity within the chicken gut microbiome revealed by metagenomics and culture.</title>
        <authorList>
            <person name="Gilroy R."/>
            <person name="Ravi A."/>
            <person name="Getino M."/>
            <person name="Pursley I."/>
            <person name="Horton D.L."/>
            <person name="Alikhan N.F."/>
            <person name="Baker D."/>
            <person name="Gharbi K."/>
            <person name="Hall N."/>
            <person name="Watson M."/>
            <person name="Adriaenssens E.M."/>
            <person name="Foster-Nyarko E."/>
            <person name="Jarju S."/>
            <person name="Secka A."/>
            <person name="Antonio M."/>
            <person name="Oren A."/>
            <person name="Chaudhuri R.R."/>
            <person name="La Ragione R."/>
            <person name="Hildebrand F."/>
            <person name="Pallen M.J."/>
        </authorList>
    </citation>
    <scope>NUCLEOTIDE SEQUENCE</scope>
    <source>
        <strain evidence="2">CHK199-13235</strain>
    </source>
</reference>
<evidence type="ECO:0000313" key="3">
    <source>
        <dbReference type="Proteomes" id="UP000824002"/>
    </source>
</evidence>
<gene>
    <name evidence="2" type="ORF">IAB51_04630</name>
</gene>
<keyword evidence="1" id="KW-0812">Transmembrane</keyword>
<sequence length="76" mass="8448">MKRVVIGGLLFLTGTAGALSILFFAVNNLVMSYSTFPGRLLCTIEEFGMTLPFWFLVLLVLLGLVILGIEYFKKDD</sequence>
<keyword evidence="1" id="KW-1133">Transmembrane helix</keyword>